<dbReference type="InterPro" id="IPR054252">
    <property type="entry name" value="Pam3_gp18"/>
</dbReference>
<comment type="caution">
    <text evidence="2">The sequence shown here is derived from an EMBL/GenBank/DDBJ whole genome shotgun (WGS) entry which is preliminary data.</text>
</comment>
<dbReference type="AlphaFoldDB" id="F2BBP3"/>
<name>F2BBP3_9NEIS</name>
<dbReference type="EMBL" id="AFAY01000022">
    <property type="protein sequence ID" value="EGF11189.1"/>
    <property type="molecule type" value="Genomic_DNA"/>
</dbReference>
<reference evidence="2 3" key="1">
    <citation type="submission" date="2011-02" db="EMBL/GenBank/DDBJ databases">
        <authorList>
            <person name="Muzny D."/>
            <person name="Qin X."/>
            <person name="Deng J."/>
            <person name="Jiang H."/>
            <person name="Liu Y."/>
            <person name="Qu J."/>
            <person name="Song X.-Z."/>
            <person name="Zhang L."/>
            <person name="Thornton R."/>
            <person name="Coyle M."/>
            <person name="Francisco L."/>
            <person name="Jackson L."/>
            <person name="Javaid M."/>
            <person name="Korchina V."/>
            <person name="Kovar C."/>
            <person name="Mata R."/>
            <person name="Mathew T."/>
            <person name="Ngo R."/>
            <person name="Nguyen L."/>
            <person name="Nguyen N."/>
            <person name="Okwuonu G."/>
            <person name="Ongeri F."/>
            <person name="Pham C."/>
            <person name="Simmons D."/>
            <person name="Wilczek-Boney K."/>
            <person name="Hale W."/>
            <person name="Jakkamsetti A."/>
            <person name="Pham P."/>
            <person name="Ruth R."/>
            <person name="San Lucas F."/>
            <person name="Warren J."/>
            <person name="Zhang J."/>
            <person name="Zhao Z."/>
            <person name="Zhou C."/>
            <person name="Zhu D."/>
            <person name="Lee S."/>
            <person name="Bess C."/>
            <person name="Blankenburg K."/>
            <person name="Forbes L."/>
            <person name="Fu Q."/>
            <person name="Gubbala S."/>
            <person name="Hirani K."/>
            <person name="Jayaseelan J.C."/>
            <person name="Lara F."/>
            <person name="Munidasa M."/>
            <person name="Palculict T."/>
            <person name="Patil S."/>
            <person name="Pu L.-L."/>
            <person name="Saada N."/>
            <person name="Tang L."/>
            <person name="Weissenberger G."/>
            <person name="Zhu Y."/>
            <person name="Hemphill L."/>
            <person name="Shang Y."/>
            <person name="Youmans B."/>
            <person name="Ayvaz T."/>
            <person name="Ross M."/>
            <person name="Santibanez J."/>
            <person name="Aqrawi P."/>
            <person name="Gross S."/>
            <person name="Joshi V."/>
            <person name="Fowler G."/>
            <person name="Nazareth L."/>
            <person name="Reid J."/>
            <person name="Worley K."/>
            <person name="Petrosino J."/>
            <person name="Highlander S."/>
            <person name="Gibbs R."/>
        </authorList>
    </citation>
    <scope>NUCLEOTIDE SEQUENCE [LARGE SCALE GENOMIC DNA]</scope>
    <source>
        <strain evidence="2 3">ATCC BAA-1200</strain>
    </source>
</reference>
<evidence type="ECO:0000313" key="2">
    <source>
        <dbReference type="EMBL" id="EGF11189.1"/>
    </source>
</evidence>
<evidence type="ECO:0000259" key="1">
    <source>
        <dbReference type="Pfam" id="PF22479"/>
    </source>
</evidence>
<protein>
    <recommendedName>
        <fullName evidence="1">Cyanophage baseplate Pam3 plug gp18 domain-containing protein</fullName>
    </recommendedName>
</protein>
<dbReference type="HOGENOM" id="CLU_177098_0_0_4"/>
<dbReference type="Pfam" id="PF22479">
    <property type="entry name" value="Pam3_gp18"/>
    <property type="match status" value="1"/>
</dbReference>
<keyword evidence="3" id="KW-1185">Reference proteome</keyword>
<accession>F2BBP3</accession>
<proteinExistence type="predicted"/>
<sequence length="96" mass="10716">MIYQIPLQAVPVQKAAFTLGGQEITVSLLPRLGRLYATVFADGLPVVRERICRHAVPLANEAYRPLNGELFFIDTAGSSDPVWQELGSRFILVYRL</sequence>
<feature type="domain" description="Cyanophage baseplate Pam3 plug gp18" evidence="1">
    <location>
        <begin position="2"/>
        <end position="94"/>
    </location>
</feature>
<gene>
    <name evidence="2" type="ORF">HMPREF9123_1148</name>
</gene>
<organism evidence="2 3">
    <name type="scientific">Neisseria bacilliformis ATCC BAA-1200</name>
    <dbReference type="NCBI Taxonomy" id="888742"/>
    <lineage>
        <taxon>Bacteria</taxon>
        <taxon>Pseudomonadati</taxon>
        <taxon>Pseudomonadota</taxon>
        <taxon>Betaproteobacteria</taxon>
        <taxon>Neisseriales</taxon>
        <taxon>Neisseriaceae</taxon>
        <taxon>Neisseria</taxon>
    </lineage>
</organism>
<dbReference type="Proteomes" id="UP000004105">
    <property type="component" value="Unassembled WGS sequence"/>
</dbReference>
<dbReference type="OrthoDB" id="6444802at2"/>
<dbReference type="RefSeq" id="WP_007342157.1">
    <property type="nucleotide sequence ID" value="NZ_GL878494.1"/>
</dbReference>
<evidence type="ECO:0000313" key="3">
    <source>
        <dbReference type="Proteomes" id="UP000004105"/>
    </source>
</evidence>